<dbReference type="InterPro" id="IPR003593">
    <property type="entry name" value="AAA+_ATPase"/>
</dbReference>
<dbReference type="InterPro" id="IPR027417">
    <property type="entry name" value="P-loop_NTPase"/>
</dbReference>
<dbReference type="SMART" id="SM00382">
    <property type="entry name" value="AAA"/>
    <property type="match status" value="1"/>
</dbReference>
<evidence type="ECO:0000313" key="5">
    <source>
        <dbReference type="EMBL" id="MBJ2118257.1"/>
    </source>
</evidence>
<organism evidence="5 6">
    <name type="scientific">Proteus penneri</name>
    <dbReference type="NCBI Taxonomy" id="102862"/>
    <lineage>
        <taxon>Bacteria</taxon>
        <taxon>Pseudomonadati</taxon>
        <taxon>Pseudomonadota</taxon>
        <taxon>Gammaproteobacteria</taxon>
        <taxon>Enterobacterales</taxon>
        <taxon>Morganellaceae</taxon>
        <taxon>Proteus</taxon>
    </lineage>
</organism>
<dbReference type="SUPFAM" id="SSF52540">
    <property type="entry name" value="P-loop containing nucleoside triphosphate hydrolases"/>
    <property type="match status" value="1"/>
</dbReference>
<reference evidence="5 6" key="1">
    <citation type="submission" date="2020-12" db="EMBL/GenBank/DDBJ databases">
        <title>Enhanced detection system for hospital associated transmission using whole genome sequencing surveillance.</title>
        <authorList>
            <person name="Harrison L.H."/>
            <person name="Van Tyne D."/>
            <person name="Marsh J.W."/>
            <person name="Griffith M.P."/>
            <person name="Snyder D.J."/>
            <person name="Cooper V.S."/>
            <person name="Mustapha M."/>
        </authorList>
    </citation>
    <scope>NUCLEOTIDE SEQUENCE [LARGE SCALE GENOMIC DNA]</scope>
    <source>
        <strain evidence="5 6">PR00195</strain>
    </source>
</reference>
<sequence>MELDLVSVIKLALEGKDKDLRLYLAKHIRSLRKSNPLLAKQIEELLKTQPVRSHQVMRKETHSFDLPINETDDKPTIPLNLLKEQVAINSCDEPLLQESVKKQLEQVLLERKKIDLLTRNGLTPTKSLIFSGPPGVGKTMTAQWLSSRLDIPLYTLDLTTVMSSFLGKTGNNLRNVIDYAKSHPSILLLDEIDAIAKKRTDESDVGELKRLVTIMLQELEDWPATGLLVAATNYPELIDPALWRRFDCEITFSLPNNKQVSEAIRLYSGKDFKVLEPWLELLKENFYGQSYSNIKREILHLRRLYLLQPDDFDSNFISQINFDLNAKTKTEKINFAVKLVSQFGFTQQKASKVTSVSRDTIRKRLMGKENQSE</sequence>
<dbReference type="RefSeq" id="WP_198813243.1">
    <property type="nucleotide sequence ID" value="NZ_CAXOSF010000011.1"/>
</dbReference>
<keyword evidence="2" id="KW-0547">Nucleotide-binding</keyword>
<keyword evidence="3" id="KW-0067">ATP-binding</keyword>
<accession>A0ABS0W4M2</accession>
<evidence type="ECO:0000256" key="2">
    <source>
        <dbReference type="ARBA" id="ARBA00022741"/>
    </source>
</evidence>
<keyword evidence="6" id="KW-1185">Reference proteome</keyword>
<name>A0ABS0W4M2_9GAMM</name>
<evidence type="ECO:0000256" key="3">
    <source>
        <dbReference type="ARBA" id="ARBA00022840"/>
    </source>
</evidence>
<dbReference type="Proteomes" id="UP000619976">
    <property type="component" value="Unassembled WGS sequence"/>
</dbReference>
<feature type="domain" description="AAA+ ATPase" evidence="4">
    <location>
        <begin position="124"/>
        <end position="256"/>
    </location>
</feature>
<proteinExistence type="inferred from homology"/>
<dbReference type="EMBL" id="JAEKCB010000005">
    <property type="protein sequence ID" value="MBJ2118257.1"/>
    <property type="molecule type" value="Genomic_DNA"/>
</dbReference>
<comment type="similarity">
    <text evidence="1">Belongs to the AAA ATPase family.</text>
</comment>
<dbReference type="InterPro" id="IPR003959">
    <property type="entry name" value="ATPase_AAA_core"/>
</dbReference>
<evidence type="ECO:0000256" key="1">
    <source>
        <dbReference type="ARBA" id="ARBA00006914"/>
    </source>
</evidence>
<comment type="caution">
    <text evidence="5">The sequence shown here is derived from an EMBL/GenBank/DDBJ whole genome shotgun (WGS) entry which is preliminary data.</text>
</comment>
<dbReference type="Pfam" id="PF00004">
    <property type="entry name" value="AAA"/>
    <property type="match status" value="1"/>
</dbReference>
<dbReference type="CDD" id="cd19481">
    <property type="entry name" value="RecA-like_protease"/>
    <property type="match status" value="1"/>
</dbReference>
<dbReference type="PANTHER" id="PTHR23073">
    <property type="entry name" value="26S PROTEASOME REGULATORY SUBUNIT"/>
    <property type="match status" value="1"/>
</dbReference>
<evidence type="ECO:0000313" key="6">
    <source>
        <dbReference type="Proteomes" id="UP000619976"/>
    </source>
</evidence>
<gene>
    <name evidence="5" type="ORF">JFQ69_11380</name>
</gene>
<protein>
    <submittedName>
        <fullName evidence="5">AAA family ATPase</fullName>
    </submittedName>
</protein>
<evidence type="ECO:0000259" key="4">
    <source>
        <dbReference type="SMART" id="SM00382"/>
    </source>
</evidence>
<dbReference type="InterPro" id="IPR050221">
    <property type="entry name" value="26S_Proteasome_ATPase"/>
</dbReference>
<dbReference type="Gene3D" id="3.40.50.300">
    <property type="entry name" value="P-loop containing nucleotide triphosphate hydrolases"/>
    <property type="match status" value="1"/>
</dbReference>